<organism evidence="1 2">
    <name type="scientific">Spirosoma validum</name>
    <dbReference type="NCBI Taxonomy" id="2771355"/>
    <lineage>
        <taxon>Bacteria</taxon>
        <taxon>Pseudomonadati</taxon>
        <taxon>Bacteroidota</taxon>
        <taxon>Cytophagia</taxon>
        <taxon>Cytophagales</taxon>
        <taxon>Cytophagaceae</taxon>
        <taxon>Spirosoma</taxon>
    </lineage>
</organism>
<gene>
    <name evidence="1" type="ORF">IC230_19310</name>
</gene>
<keyword evidence="2" id="KW-1185">Reference proteome</keyword>
<dbReference type="AlphaFoldDB" id="A0A927B3Q2"/>
<dbReference type="Proteomes" id="UP000653797">
    <property type="component" value="Unassembled WGS sequence"/>
</dbReference>
<reference evidence="1" key="1">
    <citation type="submission" date="2020-09" db="EMBL/GenBank/DDBJ databases">
        <authorList>
            <person name="Kim M.K."/>
        </authorList>
    </citation>
    <scope>NUCLEOTIDE SEQUENCE</scope>
    <source>
        <strain evidence="1">BT704</strain>
    </source>
</reference>
<accession>A0A927B3Q2</accession>
<proteinExistence type="predicted"/>
<comment type="caution">
    <text evidence="1">The sequence shown here is derived from an EMBL/GenBank/DDBJ whole genome shotgun (WGS) entry which is preliminary data.</text>
</comment>
<name>A0A927B3Q2_9BACT</name>
<dbReference type="EMBL" id="JACXAA010000007">
    <property type="protein sequence ID" value="MBD2755061.1"/>
    <property type="molecule type" value="Genomic_DNA"/>
</dbReference>
<dbReference type="RefSeq" id="WP_191040683.1">
    <property type="nucleotide sequence ID" value="NZ_JACXAA010000007.1"/>
</dbReference>
<evidence type="ECO:0000313" key="1">
    <source>
        <dbReference type="EMBL" id="MBD2755061.1"/>
    </source>
</evidence>
<protein>
    <submittedName>
        <fullName evidence="1">Uncharacterized protein</fullName>
    </submittedName>
</protein>
<evidence type="ECO:0000313" key="2">
    <source>
        <dbReference type="Proteomes" id="UP000653797"/>
    </source>
</evidence>
<sequence length="140" mass="16313">MTDLLLTLAMEDEFSDDPTCRNQDQPWIKSTINTELEIEQLLTILVELLQHLTYRRLQQRAIDYFNALSQLKNRFQRLRLNVTCGMSCLGLSKDPCFNPSINEYTTRVIDAQLSKLTESLDRTKTGCYQFLSRLVTLNLF</sequence>